<dbReference type="GO" id="GO:0006427">
    <property type="term" value="P:histidyl-tRNA aminoacylation"/>
    <property type="evidence" value="ECO:0007669"/>
    <property type="project" value="UniProtKB-UniRule"/>
</dbReference>
<dbReference type="InterPro" id="IPR036621">
    <property type="entry name" value="Anticodon-bd_dom_sf"/>
</dbReference>
<accession>E8N5T4</accession>
<name>E8N5T4_ANATU</name>
<dbReference type="eggNOG" id="COG0124">
    <property type="taxonomic scope" value="Bacteria"/>
</dbReference>
<dbReference type="Pfam" id="PF13393">
    <property type="entry name" value="tRNA-synt_His"/>
    <property type="match status" value="1"/>
</dbReference>
<gene>
    <name evidence="9 12" type="primary">hisS</name>
    <name evidence="12" type="ordered locus">ANT_17720</name>
</gene>
<comment type="subcellular location">
    <subcellularLocation>
        <location evidence="9">Cytoplasm</location>
    </subcellularLocation>
</comment>
<evidence type="ECO:0000256" key="6">
    <source>
        <dbReference type="ARBA" id="ARBA00022917"/>
    </source>
</evidence>
<dbReference type="STRING" id="926569.ANT_17720"/>
<dbReference type="InterPro" id="IPR004516">
    <property type="entry name" value="HisRS/HisZ"/>
</dbReference>
<evidence type="ECO:0000256" key="9">
    <source>
        <dbReference type="HAMAP-Rule" id="MF_00127"/>
    </source>
</evidence>
<evidence type="ECO:0000256" key="8">
    <source>
        <dbReference type="ARBA" id="ARBA00047639"/>
    </source>
</evidence>
<organism evidence="12 13">
    <name type="scientific">Anaerolinea thermophila (strain DSM 14523 / JCM 11388 / NBRC 100420 / UNI-1)</name>
    <dbReference type="NCBI Taxonomy" id="926569"/>
    <lineage>
        <taxon>Bacteria</taxon>
        <taxon>Bacillati</taxon>
        <taxon>Chloroflexota</taxon>
        <taxon>Anaerolineae</taxon>
        <taxon>Anaerolineales</taxon>
        <taxon>Anaerolineaceae</taxon>
        <taxon>Anaerolinea</taxon>
    </lineage>
</organism>
<keyword evidence="4 9" id="KW-0547">Nucleotide-binding</keyword>
<feature type="binding site" evidence="10">
    <location>
        <position position="129"/>
    </location>
    <ligand>
        <name>L-histidine</name>
        <dbReference type="ChEBI" id="CHEBI:57595"/>
    </ligand>
</feature>
<dbReference type="InterPro" id="IPR041715">
    <property type="entry name" value="HisRS-like_core"/>
</dbReference>
<dbReference type="PIRSF" id="PIRSF001549">
    <property type="entry name" value="His-tRNA_synth"/>
    <property type="match status" value="1"/>
</dbReference>
<dbReference type="InterPro" id="IPR045864">
    <property type="entry name" value="aa-tRNA-synth_II/BPL/LPL"/>
</dbReference>
<dbReference type="OrthoDB" id="9800814at2"/>
<evidence type="ECO:0000256" key="1">
    <source>
        <dbReference type="ARBA" id="ARBA00008226"/>
    </source>
</evidence>
<dbReference type="InterPro" id="IPR033656">
    <property type="entry name" value="HisRS_anticodon"/>
</dbReference>
<dbReference type="EMBL" id="AP012029">
    <property type="protein sequence ID" value="BAJ63798.1"/>
    <property type="molecule type" value="Genomic_DNA"/>
</dbReference>
<dbReference type="PANTHER" id="PTHR43707:SF1">
    <property type="entry name" value="HISTIDINE--TRNA LIGASE, MITOCHONDRIAL-RELATED"/>
    <property type="match status" value="1"/>
</dbReference>
<dbReference type="GO" id="GO:0004821">
    <property type="term" value="F:histidine-tRNA ligase activity"/>
    <property type="evidence" value="ECO:0007669"/>
    <property type="project" value="UniProtKB-UniRule"/>
</dbReference>
<keyword evidence="5 9" id="KW-0067">ATP-binding</keyword>
<dbReference type="Proteomes" id="UP000008922">
    <property type="component" value="Chromosome"/>
</dbReference>
<evidence type="ECO:0000256" key="3">
    <source>
        <dbReference type="ARBA" id="ARBA00022598"/>
    </source>
</evidence>
<dbReference type="Pfam" id="PF03129">
    <property type="entry name" value="HGTP_anticodon"/>
    <property type="match status" value="1"/>
</dbReference>
<dbReference type="SUPFAM" id="SSF55681">
    <property type="entry name" value="Class II aaRS and biotin synthetases"/>
    <property type="match status" value="1"/>
</dbReference>
<evidence type="ECO:0000256" key="10">
    <source>
        <dbReference type="PIRSR" id="PIRSR001549-1"/>
    </source>
</evidence>
<dbReference type="SMR" id="E8N5T4"/>
<evidence type="ECO:0000256" key="7">
    <source>
        <dbReference type="ARBA" id="ARBA00023146"/>
    </source>
</evidence>
<evidence type="ECO:0000313" key="12">
    <source>
        <dbReference type="EMBL" id="BAJ63798.1"/>
    </source>
</evidence>
<dbReference type="CDD" id="cd00859">
    <property type="entry name" value="HisRS_anticodon"/>
    <property type="match status" value="1"/>
</dbReference>
<dbReference type="NCBIfam" id="TIGR00442">
    <property type="entry name" value="hisS"/>
    <property type="match status" value="1"/>
</dbReference>
<dbReference type="FunCoup" id="E8N5T4">
    <property type="interactions" value="402"/>
</dbReference>
<feature type="binding site" evidence="10">
    <location>
        <position position="125"/>
    </location>
    <ligand>
        <name>L-histidine</name>
        <dbReference type="ChEBI" id="CHEBI:57595"/>
    </ligand>
</feature>
<dbReference type="PANTHER" id="PTHR43707">
    <property type="entry name" value="HISTIDYL-TRNA SYNTHETASE"/>
    <property type="match status" value="1"/>
</dbReference>
<dbReference type="Gene3D" id="3.40.50.800">
    <property type="entry name" value="Anticodon-binding domain"/>
    <property type="match status" value="1"/>
</dbReference>
<evidence type="ECO:0000256" key="2">
    <source>
        <dbReference type="ARBA" id="ARBA00022490"/>
    </source>
</evidence>
<comment type="catalytic activity">
    <reaction evidence="8 9">
        <text>tRNA(His) + L-histidine + ATP = L-histidyl-tRNA(His) + AMP + diphosphate + H(+)</text>
        <dbReference type="Rhea" id="RHEA:17313"/>
        <dbReference type="Rhea" id="RHEA-COMP:9665"/>
        <dbReference type="Rhea" id="RHEA-COMP:9689"/>
        <dbReference type="ChEBI" id="CHEBI:15378"/>
        <dbReference type="ChEBI" id="CHEBI:30616"/>
        <dbReference type="ChEBI" id="CHEBI:33019"/>
        <dbReference type="ChEBI" id="CHEBI:57595"/>
        <dbReference type="ChEBI" id="CHEBI:78442"/>
        <dbReference type="ChEBI" id="CHEBI:78527"/>
        <dbReference type="ChEBI" id="CHEBI:456215"/>
        <dbReference type="EC" id="6.1.1.21"/>
    </reaction>
</comment>
<dbReference type="InterPro" id="IPR015807">
    <property type="entry name" value="His-tRNA-ligase"/>
</dbReference>
<proteinExistence type="inferred from homology"/>
<dbReference type="InterPro" id="IPR004154">
    <property type="entry name" value="Anticodon-bd"/>
</dbReference>
<comment type="subunit">
    <text evidence="9">Homodimer.</text>
</comment>
<feature type="domain" description="Aminoacyl-transfer RNA synthetases class-II family profile" evidence="11">
    <location>
        <begin position="1"/>
        <end position="209"/>
    </location>
</feature>
<dbReference type="InParanoid" id="E8N5T4"/>
<sequence length="426" mass="48723">MKAIVPSVKGTRDFYPEIMAVRNWLYARIREVSEKFGYQEYEGPFLERVDLYAAKSGEELVNEQSFVFQDRGGDYIALRPELTPTLARMVAQRQNELVYPLRWWSFGPFWRYERPQKGRTREFFQWNIDIIGSQAIEADAELLAVAVEFFKSVGLTSQQVKLLVNNRRLMDVQLENLGIREGQKRDVFRLIDRKEKLPLPEWRQYAFDFGLTQEQLSGLESLLVNESLWETSDELKRVFELLEGMGIREYVEFAPQIIRGLDYYTGTVFEAKDLDGGRSILGGGHYDNLVANVGGEPLPGVGFAMGDVMITLVLEKYGKLPALETAPAQVLVTVFDLERLPQSFALAARLREQGLKVVWYPEAAKLQKQLKFADRAGIRFAVIYGPDEISAGQVALKDLHQRNQELVSVENVGERVRQILAQSERV</sequence>
<feature type="binding site" evidence="10">
    <location>
        <begin position="263"/>
        <end position="264"/>
    </location>
    <ligand>
        <name>L-histidine</name>
        <dbReference type="ChEBI" id="CHEBI:57595"/>
    </ligand>
</feature>
<dbReference type="GO" id="GO:0005524">
    <property type="term" value="F:ATP binding"/>
    <property type="evidence" value="ECO:0007669"/>
    <property type="project" value="UniProtKB-UniRule"/>
</dbReference>
<comment type="similarity">
    <text evidence="1 9">Belongs to the class-II aminoacyl-tRNA synthetase family.</text>
</comment>
<feature type="binding site" evidence="10">
    <location>
        <position position="259"/>
    </location>
    <ligand>
        <name>L-histidine</name>
        <dbReference type="ChEBI" id="CHEBI:57595"/>
    </ligand>
</feature>
<keyword evidence="2 9" id="KW-0963">Cytoplasm</keyword>
<feature type="binding site" evidence="10">
    <location>
        <position position="111"/>
    </location>
    <ligand>
        <name>L-histidine</name>
        <dbReference type="ChEBI" id="CHEBI:57595"/>
    </ligand>
</feature>
<evidence type="ECO:0000259" key="11">
    <source>
        <dbReference type="PROSITE" id="PS50862"/>
    </source>
</evidence>
<dbReference type="HOGENOM" id="CLU_025113_3_1_0"/>
<keyword evidence="7 9" id="KW-0030">Aminoacyl-tRNA synthetase</keyword>
<dbReference type="InterPro" id="IPR006195">
    <property type="entry name" value="aa-tRNA-synth_II"/>
</dbReference>
<dbReference type="SUPFAM" id="SSF52954">
    <property type="entry name" value="Class II aaRS ABD-related"/>
    <property type="match status" value="1"/>
</dbReference>
<evidence type="ECO:0000313" key="13">
    <source>
        <dbReference type="Proteomes" id="UP000008922"/>
    </source>
</evidence>
<dbReference type="CDD" id="cd00773">
    <property type="entry name" value="HisRS-like_core"/>
    <property type="match status" value="1"/>
</dbReference>
<feature type="binding site" evidence="10">
    <location>
        <begin position="81"/>
        <end position="83"/>
    </location>
    <ligand>
        <name>L-histidine</name>
        <dbReference type="ChEBI" id="CHEBI:57595"/>
    </ligand>
</feature>
<dbReference type="Gene3D" id="3.30.930.10">
    <property type="entry name" value="Bira Bifunctional Protein, Domain 2"/>
    <property type="match status" value="1"/>
</dbReference>
<dbReference type="KEGG" id="atm:ANT_17720"/>
<protein>
    <recommendedName>
        <fullName evidence="9">Histidine--tRNA ligase</fullName>
        <ecNumber evidence="9">6.1.1.21</ecNumber>
    </recommendedName>
    <alternativeName>
        <fullName evidence="9">Histidyl-tRNA synthetase</fullName>
        <shortName evidence="9">HisRS</shortName>
    </alternativeName>
</protein>
<reference evidence="12 13" key="1">
    <citation type="submission" date="2010-12" db="EMBL/GenBank/DDBJ databases">
        <title>Whole genome sequence of Anaerolinea thermophila UNI-1.</title>
        <authorList>
            <person name="Narita-Yamada S."/>
            <person name="Kishi E."/>
            <person name="Watanabe Y."/>
            <person name="Takasaki K."/>
            <person name="Ankai A."/>
            <person name="Oguchi A."/>
            <person name="Fukui S."/>
            <person name="Takahashi M."/>
            <person name="Yashiro I."/>
            <person name="Hosoyama A."/>
            <person name="Sekiguchi Y."/>
            <person name="Hanada S."/>
            <person name="Fujita N."/>
        </authorList>
    </citation>
    <scope>NUCLEOTIDE SEQUENCE [LARGE SCALE GENOMIC DNA]</scope>
    <source>
        <strain evidence="13">DSM 14523 / JCM 11388 / NBRC 100420 / UNI-1</strain>
    </source>
</reference>
<keyword evidence="3 9" id="KW-0436">Ligase</keyword>
<dbReference type="GO" id="GO:0005737">
    <property type="term" value="C:cytoplasm"/>
    <property type="evidence" value="ECO:0007669"/>
    <property type="project" value="UniProtKB-SubCell"/>
</dbReference>
<evidence type="ECO:0000256" key="5">
    <source>
        <dbReference type="ARBA" id="ARBA00022840"/>
    </source>
</evidence>
<keyword evidence="13" id="KW-1185">Reference proteome</keyword>
<keyword evidence="6 9" id="KW-0648">Protein biosynthesis</keyword>
<dbReference type="HAMAP" id="MF_00127">
    <property type="entry name" value="His_tRNA_synth"/>
    <property type="match status" value="1"/>
</dbReference>
<evidence type="ECO:0000256" key="4">
    <source>
        <dbReference type="ARBA" id="ARBA00022741"/>
    </source>
</evidence>
<dbReference type="AlphaFoldDB" id="E8N5T4"/>
<dbReference type="RefSeq" id="WP_013560176.1">
    <property type="nucleotide sequence ID" value="NC_014960.1"/>
</dbReference>
<dbReference type="PROSITE" id="PS50862">
    <property type="entry name" value="AA_TRNA_LIGASE_II"/>
    <property type="match status" value="1"/>
</dbReference>
<dbReference type="EC" id="6.1.1.21" evidence="9"/>